<dbReference type="Proteomes" id="UP000253744">
    <property type="component" value="Plasmid pDrdI"/>
</dbReference>
<gene>
    <name evidence="1" type="ORF">DVJ83_17950</name>
</gene>
<sequence length="115" mass="12760">MPKPWYAFYADFPDREGLSYLYGGFTPAEGTTPAQVAGVDACHEPKANEVVFSNERGAVFLESERYVSGEAAPPLRKVVIRYDDLPHDVLNGLRFPNAQTRQAAEAWLSGIREKA</sequence>
<accession>A0A345IMQ9</accession>
<name>A0A345IMQ9_9DEIO</name>
<dbReference type="AlphaFoldDB" id="A0A345IMQ9"/>
<dbReference type="EMBL" id="CP031163">
    <property type="protein sequence ID" value="AXH00982.1"/>
    <property type="molecule type" value="Genomic_DNA"/>
</dbReference>
<dbReference type="KEGG" id="dwu:DVJ83_17950"/>
<geneLocation type="plasmid" evidence="2">
    <name>pdrdi</name>
</geneLocation>
<evidence type="ECO:0000313" key="1">
    <source>
        <dbReference type="EMBL" id="AXH00982.1"/>
    </source>
</evidence>
<dbReference type="RefSeq" id="WP_114673630.1">
    <property type="nucleotide sequence ID" value="NZ_CP031163.1"/>
</dbReference>
<reference evidence="1 2" key="1">
    <citation type="submission" date="2018-07" db="EMBL/GenBank/DDBJ databases">
        <title>Complete Genome and Methylome Analysis of Deinococcus wulumuqiensis NEB 479.</title>
        <authorList>
            <person name="Fomenkov A."/>
            <person name="Luyten Y."/>
            <person name="Vincze T."/>
            <person name="Anton B.P."/>
            <person name="Clark T."/>
            <person name="Roberts R.J."/>
            <person name="Morgan R.D."/>
        </authorList>
    </citation>
    <scope>NUCLEOTIDE SEQUENCE [LARGE SCALE GENOMIC DNA]</scope>
    <source>
        <strain evidence="1 2">NEB 479</strain>
        <plasmid evidence="2">Plasmid pdrdi</plasmid>
    </source>
</reference>
<evidence type="ECO:0000313" key="2">
    <source>
        <dbReference type="Proteomes" id="UP000253744"/>
    </source>
</evidence>
<proteinExistence type="predicted"/>
<organism evidence="1 2">
    <name type="scientific">Deinococcus wulumuqiensis</name>
    <dbReference type="NCBI Taxonomy" id="980427"/>
    <lineage>
        <taxon>Bacteria</taxon>
        <taxon>Thermotogati</taxon>
        <taxon>Deinococcota</taxon>
        <taxon>Deinococci</taxon>
        <taxon>Deinococcales</taxon>
        <taxon>Deinococcaceae</taxon>
        <taxon>Deinococcus</taxon>
    </lineage>
</organism>
<protein>
    <submittedName>
        <fullName evidence="1">Uncharacterized protein</fullName>
    </submittedName>
</protein>
<keyword evidence="1" id="KW-0614">Plasmid</keyword>